<dbReference type="SUPFAM" id="SSF55073">
    <property type="entry name" value="Nucleotide cyclase"/>
    <property type="match status" value="1"/>
</dbReference>
<dbReference type="CDD" id="cd01949">
    <property type="entry name" value="GGDEF"/>
    <property type="match status" value="1"/>
</dbReference>
<dbReference type="CDD" id="cd01948">
    <property type="entry name" value="EAL"/>
    <property type="match status" value="1"/>
</dbReference>
<proteinExistence type="predicted"/>
<dbReference type="SMART" id="SM00267">
    <property type="entry name" value="GGDEF"/>
    <property type="match status" value="1"/>
</dbReference>
<protein>
    <submittedName>
        <fullName evidence="1">EAL domain-containing protein</fullName>
    </submittedName>
</protein>
<dbReference type="InterPro" id="IPR052155">
    <property type="entry name" value="Biofilm_reg_signaling"/>
</dbReference>
<dbReference type="Gene3D" id="3.30.70.270">
    <property type="match status" value="1"/>
</dbReference>
<dbReference type="OrthoDB" id="9762141at2"/>
<dbReference type="InterPro" id="IPR035919">
    <property type="entry name" value="EAL_sf"/>
</dbReference>
<dbReference type="Gene3D" id="3.20.20.450">
    <property type="entry name" value="EAL domain"/>
    <property type="match status" value="1"/>
</dbReference>
<organism evidence="1 2">
    <name type="scientific">Ruminiclostridium herbifermentans</name>
    <dbReference type="NCBI Taxonomy" id="2488810"/>
    <lineage>
        <taxon>Bacteria</taxon>
        <taxon>Bacillati</taxon>
        <taxon>Bacillota</taxon>
        <taxon>Clostridia</taxon>
        <taxon>Eubacteriales</taxon>
        <taxon>Oscillospiraceae</taxon>
        <taxon>Ruminiclostridium</taxon>
    </lineage>
</organism>
<gene>
    <name evidence="1" type="ORF">EHE19_008915</name>
</gene>
<dbReference type="InterPro" id="IPR001633">
    <property type="entry name" value="EAL_dom"/>
</dbReference>
<name>A0A4U7JL70_9FIRM</name>
<accession>A0A4U7JL70</accession>
<evidence type="ECO:0000313" key="1">
    <source>
        <dbReference type="EMBL" id="QNU68501.1"/>
    </source>
</evidence>
<dbReference type="EMBL" id="CP061336">
    <property type="protein sequence ID" value="QNU68501.1"/>
    <property type="molecule type" value="Genomic_DNA"/>
</dbReference>
<dbReference type="KEGG" id="rher:EHE19_008915"/>
<dbReference type="Proteomes" id="UP000306409">
    <property type="component" value="Chromosome"/>
</dbReference>
<dbReference type="PANTHER" id="PTHR44757:SF2">
    <property type="entry name" value="BIOFILM ARCHITECTURE MAINTENANCE PROTEIN MBAA"/>
    <property type="match status" value="1"/>
</dbReference>
<dbReference type="PROSITE" id="PS50887">
    <property type="entry name" value="GGDEF"/>
    <property type="match status" value="1"/>
</dbReference>
<reference evidence="1 2" key="1">
    <citation type="submission" date="2020-09" db="EMBL/GenBank/DDBJ databases">
        <title>Characterization and genome sequencing of Ruminiclostridium sp. nov. MA18.</title>
        <authorList>
            <person name="Rettenmaier R."/>
            <person name="Kowollik M.-L."/>
            <person name="Liebl W."/>
            <person name="Zverlov V."/>
        </authorList>
    </citation>
    <scope>NUCLEOTIDE SEQUENCE [LARGE SCALE GENOMIC DNA]</scope>
    <source>
        <strain evidence="1 2">MA18</strain>
    </source>
</reference>
<dbReference type="InterPro" id="IPR000160">
    <property type="entry name" value="GGDEF_dom"/>
</dbReference>
<dbReference type="Pfam" id="PF00563">
    <property type="entry name" value="EAL"/>
    <property type="match status" value="1"/>
</dbReference>
<dbReference type="SUPFAM" id="SSF141868">
    <property type="entry name" value="EAL domain-like"/>
    <property type="match status" value="1"/>
</dbReference>
<dbReference type="AlphaFoldDB" id="A0A4U7JL70"/>
<dbReference type="PANTHER" id="PTHR44757">
    <property type="entry name" value="DIGUANYLATE CYCLASE DGCP"/>
    <property type="match status" value="1"/>
</dbReference>
<dbReference type="Pfam" id="PF00990">
    <property type="entry name" value="GGDEF"/>
    <property type="match status" value="1"/>
</dbReference>
<dbReference type="InterPro" id="IPR043128">
    <property type="entry name" value="Rev_trsase/Diguanyl_cyclase"/>
</dbReference>
<dbReference type="InterPro" id="IPR029787">
    <property type="entry name" value="Nucleotide_cyclase"/>
</dbReference>
<evidence type="ECO:0000313" key="2">
    <source>
        <dbReference type="Proteomes" id="UP000306409"/>
    </source>
</evidence>
<dbReference type="RefSeq" id="WP_137696270.1">
    <property type="nucleotide sequence ID" value="NZ_CP061336.1"/>
</dbReference>
<keyword evidence="2" id="KW-1185">Reference proteome</keyword>
<dbReference type="NCBIfam" id="TIGR00254">
    <property type="entry name" value="GGDEF"/>
    <property type="match status" value="1"/>
</dbReference>
<sequence>MRVKIFSKVLIAAFTVAILVTMMYLFGSYINNQENARVSDKNSSLNRISLFTMAPFETDQNEMSFFTANKEQTISIFIFASILIVIIAAIVYRKKTKIIKEQLLIVNAELASMNSKLQEVYNEINLKRNEVKVIQENLKESEERYTHLALHDVLTGLPNRQALYENASQLFSDLPAKKAALILIDLDNFKYINDTMGHDFGDELIKKASERLLLNMNNKGILYRLGGDEFVILQALNEKEAESLITNILNSFRKEFVIKSCNIHISLSIGLAVYPEHGESISKLMKAADIAMYTSKESGKNRYEIYHDSMNVAFSERMNLEKYLYIAMEKREFELYYQPQLDLNNNSITGLEALIRWKSPELGNVSPMDFIKVAEDTHLIIPLGEWVLIQACEFLSQLHKSGNQNMTMSVNISPIQILQEDFTDKVIKILKYYNIAPMCLELELTETILIESFENVYKKLQMLSDIGIRIALDDFGKGYSSLNYLRQLPIHTLKIDKCFIDNVSFETENKTITRHIISMGKSMGLSVIAEGVEVQGQLDYLKKYNCDKMQGYLFSRPLPKSEIAKLVKAPGLKIKSIQRGA</sequence>
<dbReference type="SMART" id="SM00052">
    <property type="entry name" value="EAL"/>
    <property type="match status" value="1"/>
</dbReference>
<dbReference type="PROSITE" id="PS50883">
    <property type="entry name" value="EAL"/>
    <property type="match status" value="1"/>
</dbReference>